<protein>
    <submittedName>
        <fullName evidence="2">DotH/IcmK family type IV secretion protein</fullName>
    </submittedName>
</protein>
<gene>
    <name evidence="2" type="ORF">LP092_15120</name>
</gene>
<dbReference type="InterPro" id="IPR022073">
    <property type="entry name" value="T4BSS_DotH_IcmK"/>
</dbReference>
<dbReference type="Pfam" id="PF12293">
    <property type="entry name" value="T4BSS_DotH_IcmK"/>
    <property type="match status" value="1"/>
</dbReference>
<proteinExistence type="predicted"/>
<keyword evidence="1" id="KW-0732">Signal</keyword>
<reference evidence="2" key="1">
    <citation type="journal article" date="2022" name="BMC Microbiol.">
        <title>Whole genome sequencing of Moraxella bovis strains from North America reveals two genotypes with different genetic determinants.</title>
        <authorList>
            <person name="Wynn E.L."/>
            <person name="Hille M.M."/>
            <person name="Loy J.D."/>
            <person name="Schuller G."/>
            <person name="Kuhn K.L."/>
            <person name="Dickey A.M."/>
            <person name="Bono J.L."/>
            <person name="Clawson M.L."/>
        </authorList>
    </citation>
    <scope>NUCLEOTIDE SEQUENCE</scope>
    <source>
        <strain evidence="2">SAM102599</strain>
    </source>
</reference>
<sequence>MNLFQRIGLIMGMAFIQSAVAVGAPMPPNTIDMTAHTPAIQNHSLNTTSPVIAQSPYAVQPYIVPSTQSMIRQEVIDYLNAQLTPDQLMTLKTYLLEKERIGATPYVTLPTPVVRSLAVNLAPGETLPIIRVAKNMLTSIVFTDMDGNPWYIEKVVVNRNQFSDSASLSSIANAQANIQAVQQVGDNATGLNTTPTENTTDPTANLTNILTLEPLKAVDYGNVSVTLRGKAVPVIFMVMAGQNEVDIRLDAKVPGKNPDISYTLNSPLTPVTANRYVSTPEIDTDALGFLDGTIPEDATNLISSDVSVQAWSYNDKIYVKTRLDVLYPNYMSKAASNDGTKIYRFDGDVFDITFLQRHGQPVTVSLEDSKAYYHN</sequence>
<dbReference type="EMBL" id="CP087831">
    <property type="protein sequence ID" value="UZA04807.1"/>
    <property type="molecule type" value="Genomic_DNA"/>
</dbReference>
<dbReference type="RefSeq" id="WP_264697404.1">
    <property type="nucleotide sequence ID" value="NZ_CP087831.1"/>
</dbReference>
<evidence type="ECO:0000313" key="3">
    <source>
        <dbReference type="Proteomes" id="UP001163632"/>
    </source>
</evidence>
<evidence type="ECO:0000313" key="2">
    <source>
        <dbReference type="EMBL" id="UZA04807.1"/>
    </source>
</evidence>
<keyword evidence="2" id="KW-0614">Plasmid</keyword>
<feature type="chain" id="PRO_5047155083" evidence="1">
    <location>
        <begin position="22"/>
        <end position="375"/>
    </location>
</feature>
<organism evidence="2 3">
    <name type="scientific">Moraxella bovis</name>
    <dbReference type="NCBI Taxonomy" id="476"/>
    <lineage>
        <taxon>Bacteria</taxon>
        <taxon>Pseudomonadati</taxon>
        <taxon>Pseudomonadota</taxon>
        <taxon>Gammaproteobacteria</taxon>
        <taxon>Moraxellales</taxon>
        <taxon>Moraxellaceae</taxon>
        <taxon>Moraxella</taxon>
    </lineage>
</organism>
<name>A0ABY6MB85_MORBO</name>
<keyword evidence="3" id="KW-1185">Reference proteome</keyword>
<geneLocation type="plasmid" evidence="2 3">
    <name>unnamed1</name>
</geneLocation>
<feature type="signal peptide" evidence="1">
    <location>
        <begin position="1"/>
        <end position="21"/>
    </location>
</feature>
<dbReference type="Proteomes" id="UP001163632">
    <property type="component" value="Plasmid unnamed1"/>
</dbReference>
<evidence type="ECO:0000256" key="1">
    <source>
        <dbReference type="SAM" id="SignalP"/>
    </source>
</evidence>
<accession>A0ABY6MB85</accession>